<keyword evidence="2" id="KW-0812">Transmembrane</keyword>
<gene>
    <name evidence="4" type="ORF">QQX04_09925</name>
</gene>
<keyword evidence="5" id="KW-1185">Reference proteome</keyword>
<feature type="transmembrane region" description="Helical" evidence="2">
    <location>
        <begin position="61"/>
        <end position="92"/>
    </location>
</feature>
<feature type="region of interest" description="Disordered" evidence="1">
    <location>
        <begin position="1"/>
        <end position="26"/>
    </location>
</feature>
<feature type="transmembrane region" description="Helical" evidence="2">
    <location>
        <begin position="104"/>
        <end position="135"/>
    </location>
</feature>
<evidence type="ECO:0000313" key="5">
    <source>
        <dbReference type="Proteomes" id="UP001172738"/>
    </source>
</evidence>
<sequence>MTEPTSQDPFAAPPQPGAAQQMPAQPYAQQPVPQAPYAYGQGGYVTPALGYVGQNPTEKNWMGITALALSLAALVAGILASIPAVVFGHLGLSAVKKGEANNRGLALAGVILGYIGIALTVLFVIAYIAFIGFAISSTSSDGMF</sequence>
<keyword evidence="2" id="KW-1133">Transmembrane helix</keyword>
<name>A0ABT8G2K5_9MICO</name>
<keyword evidence="2" id="KW-0472">Membrane</keyword>
<protein>
    <submittedName>
        <fullName evidence="4">DUF4190 domain-containing protein</fullName>
    </submittedName>
</protein>
<organism evidence="4 5">
    <name type="scientific">Demequina zhanjiangensis</name>
    <dbReference type="NCBI Taxonomy" id="3051659"/>
    <lineage>
        <taxon>Bacteria</taxon>
        <taxon>Bacillati</taxon>
        <taxon>Actinomycetota</taxon>
        <taxon>Actinomycetes</taxon>
        <taxon>Micrococcales</taxon>
        <taxon>Demequinaceae</taxon>
        <taxon>Demequina</taxon>
    </lineage>
</organism>
<proteinExistence type="predicted"/>
<dbReference type="RefSeq" id="WP_301128707.1">
    <property type="nucleotide sequence ID" value="NZ_JAUHPV010000005.1"/>
</dbReference>
<dbReference type="Proteomes" id="UP001172738">
    <property type="component" value="Unassembled WGS sequence"/>
</dbReference>
<reference evidence="4" key="1">
    <citation type="submission" date="2023-06" db="EMBL/GenBank/DDBJ databases">
        <title>SYSU T00b26.</title>
        <authorList>
            <person name="Gao L."/>
            <person name="Fang B.-Z."/>
            <person name="Li W.-J."/>
        </authorList>
    </citation>
    <scope>NUCLEOTIDE SEQUENCE</scope>
    <source>
        <strain evidence="4">SYSU T00b26</strain>
    </source>
</reference>
<evidence type="ECO:0000256" key="2">
    <source>
        <dbReference type="SAM" id="Phobius"/>
    </source>
</evidence>
<feature type="domain" description="DUF4190" evidence="3">
    <location>
        <begin position="62"/>
        <end position="123"/>
    </location>
</feature>
<comment type="caution">
    <text evidence="4">The sequence shown here is derived from an EMBL/GenBank/DDBJ whole genome shotgun (WGS) entry which is preliminary data.</text>
</comment>
<feature type="compositionally biased region" description="Low complexity" evidence="1">
    <location>
        <begin position="17"/>
        <end position="26"/>
    </location>
</feature>
<dbReference type="Pfam" id="PF13828">
    <property type="entry name" value="DUF4190"/>
    <property type="match status" value="1"/>
</dbReference>
<evidence type="ECO:0000313" key="4">
    <source>
        <dbReference type="EMBL" id="MDN4473307.1"/>
    </source>
</evidence>
<dbReference type="InterPro" id="IPR025241">
    <property type="entry name" value="DUF4190"/>
</dbReference>
<dbReference type="EMBL" id="JAUHPV010000005">
    <property type="protein sequence ID" value="MDN4473307.1"/>
    <property type="molecule type" value="Genomic_DNA"/>
</dbReference>
<evidence type="ECO:0000259" key="3">
    <source>
        <dbReference type="Pfam" id="PF13828"/>
    </source>
</evidence>
<evidence type="ECO:0000256" key="1">
    <source>
        <dbReference type="SAM" id="MobiDB-lite"/>
    </source>
</evidence>
<accession>A0ABT8G2K5</accession>